<feature type="transmembrane region" description="Helical" evidence="2">
    <location>
        <begin position="27"/>
        <end position="49"/>
    </location>
</feature>
<gene>
    <name evidence="3" type="ORF">F1189_07300</name>
</gene>
<evidence type="ECO:0000256" key="1">
    <source>
        <dbReference type="SAM" id="MobiDB-lite"/>
    </source>
</evidence>
<keyword evidence="2" id="KW-1133">Transmembrane helix</keyword>
<comment type="caution">
    <text evidence="3">The sequence shown here is derived from an EMBL/GenBank/DDBJ whole genome shotgun (WGS) entry which is preliminary data.</text>
</comment>
<evidence type="ECO:0000313" key="3">
    <source>
        <dbReference type="EMBL" id="KAA5612844.1"/>
    </source>
</evidence>
<keyword evidence="4" id="KW-1185">Reference proteome</keyword>
<keyword evidence="2" id="KW-0472">Membrane</keyword>
<organism evidence="3 4">
    <name type="scientific">Rhodovastum atsumiense</name>
    <dbReference type="NCBI Taxonomy" id="504468"/>
    <lineage>
        <taxon>Bacteria</taxon>
        <taxon>Pseudomonadati</taxon>
        <taxon>Pseudomonadota</taxon>
        <taxon>Alphaproteobacteria</taxon>
        <taxon>Acetobacterales</taxon>
        <taxon>Acetobacteraceae</taxon>
        <taxon>Rhodovastum</taxon>
    </lineage>
</organism>
<proteinExistence type="predicted"/>
<name>A0A5M6IWY5_9PROT</name>
<dbReference type="RefSeq" id="WP_150040071.1">
    <property type="nucleotide sequence ID" value="NZ_VWPK01000009.1"/>
</dbReference>
<dbReference type="AlphaFoldDB" id="A0A5M6IWY5"/>
<reference evidence="3 4" key="1">
    <citation type="submission" date="2019-09" db="EMBL/GenBank/DDBJ databases">
        <title>Genome sequence of Rhodovastum atsumiense, a diverse member of the Acetobacteraceae family of non-sulfur purple photosynthetic bacteria.</title>
        <authorList>
            <person name="Meyer T."/>
            <person name="Kyndt J."/>
        </authorList>
    </citation>
    <scope>NUCLEOTIDE SEQUENCE [LARGE SCALE GENOMIC DNA]</scope>
    <source>
        <strain evidence="3 4">DSM 21279</strain>
    </source>
</reference>
<dbReference type="EMBL" id="VWPK01000009">
    <property type="protein sequence ID" value="KAA5612844.1"/>
    <property type="molecule type" value="Genomic_DNA"/>
</dbReference>
<dbReference type="Proteomes" id="UP000325255">
    <property type="component" value="Unassembled WGS sequence"/>
</dbReference>
<feature type="transmembrane region" description="Helical" evidence="2">
    <location>
        <begin position="61"/>
        <end position="84"/>
    </location>
</feature>
<protein>
    <submittedName>
        <fullName evidence="3">Uncharacterized protein</fullName>
    </submittedName>
</protein>
<feature type="region of interest" description="Disordered" evidence="1">
    <location>
        <begin position="542"/>
        <end position="580"/>
    </location>
</feature>
<accession>A0A5M6IWY5</accession>
<keyword evidence="2" id="KW-0812">Transmembrane</keyword>
<sequence length="580" mass="60792">MTNGEPNLSDDPGNINPTALMGWPWKLSLFMLVAAVIAAAFVVAPDLGLSNIAGLSLPRASPWVVVACVMLSALLALLAGPMAVVRLAMDFSSQPQPVVEIENLRGEDLVPALRRLLQEERRWVQESANAAHGAMSVGVQLTEVARDAERRLRSLSVQPLQAEIPADIRAGMQQILTGLRDLTTQAPRGEASEAMRSELQEILAGLRALTAQAPRGEASEAMRSELQEILAGLRALTAQAPRGEASEAMRSELQEILAGLRALTAQAPRGEASEAMRSELQEILAGLRALTAQVPRGEASVEMRAELQEILAGLRALTTQAPRDEAAPETGAEIRDILGSLRETVAQADTRLASALDVAARAGQQLEESGTVLARIAADLGTAGERLQPGPAHTDEAALTEAAARLEAVGNIVAGVTAQINGAAERLQDFAGRADEATTNVLTHLDAVASAYACAVTDLTGLRDRLEAASDRSKIVIEAAAARLAGTGTRDTEAARRIEVNTQALSAIVTRLGEEILYLRTTAERHDAIVAGAMARLVEIMPPDGAPAEASQGSDGDAKDDPAPDTAPDLPTEKGAAGNG</sequence>
<evidence type="ECO:0000256" key="2">
    <source>
        <dbReference type="SAM" id="Phobius"/>
    </source>
</evidence>
<evidence type="ECO:0000313" key="4">
    <source>
        <dbReference type="Proteomes" id="UP000325255"/>
    </source>
</evidence>